<dbReference type="Pfam" id="PF03713">
    <property type="entry name" value="DUF305"/>
    <property type="match status" value="1"/>
</dbReference>
<accession>A0AA40S7Z7</accession>
<evidence type="ECO:0000313" key="3">
    <source>
        <dbReference type="Proteomes" id="UP000543554"/>
    </source>
</evidence>
<sequence>MVLTVRPFAEPKEENPMTLRTLALALPLALGLTGTALAGDHDHGSMAGSAVKLPEACKAAVSGKDGGMKDMQSHMSQAMQSMGSGQMSETQKGLQQAMMSMNGPMMQGMMAGDPDVAWICAMIPHHQGAIDMARAGLKGADNPESKRLAEKTIKEQEQSIKELTAWLDKNAKKEGQQ</sequence>
<comment type="caution">
    <text evidence="2">The sequence shown here is derived from an EMBL/GenBank/DDBJ whole genome shotgun (WGS) entry which is preliminary data.</text>
</comment>
<dbReference type="AlphaFoldDB" id="A0AA40S7Z7"/>
<protein>
    <submittedName>
        <fullName evidence="2">Uncharacterized protein (DUF305 family)</fullName>
    </submittedName>
</protein>
<evidence type="ECO:0000313" key="2">
    <source>
        <dbReference type="EMBL" id="MBA8916134.1"/>
    </source>
</evidence>
<dbReference type="EMBL" id="JACJIB010000015">
    <property type="protein sequence ID" value="MBA8916134.1"/>
    <property type="molecule type" value="Genomic_DNA"/>
</dbReference>
<gene>
    <name evidence="2" type="ORF">HNR51_005253</name>
</gene>
<proteinExistence type="predicted"/>
<keyword evidence="3" id="KW-1185">Reference proteome</keyword>
<dbReference type="InterPro" id="IPR012347">
    <property type="entry name" value="Ferritin-like"/>
</dbReference>
<dbReference type="InterPro" id="IPR005183">
    <property type="entry name" value="DUF305_CopM-like"/>
</dbReference>
<organism evidence="2 3">
    <name type="scientific">Methylorubrum thiocyanatum</name>
    <dbReference type="NCBI Taxonomy" id="47958"/>
    <lineage>
        <taxon>Bacteria</taxon>
        <taxon>Pseudomonadati</taxon>
        <taxon>Pseudomonadota</taxon>
        <taxon>Alphaproteobacteria</taxon>
        <taxon>Hyphomicrobiales</taxon>
        <taxon>Methylobacteriaceae</taxon>
        <taxon>Methylorubrum</taxon>
    </lineage>
</organism>
<evidence type="ECO:0000259" key="1">
    <source>
        <dbReference type="Pfam" id="PF03713"/>
    </source>
</evidence>
<dbReference type="PANTHER" id="PTHR36933">
    <property type="entry name" value="SLL0788 PROTEIN"/>
    <property type="match status" value="1"/>
</dbReference>
<name>A0AA40S7Z7_9HYPH</name>
<dbReference type="Proteomes" id="UP000543554">
    <property type="component" value="Unassembled WGS sequence"/>
</dbReference>
<dbReference type="RefSeq" id="WP_239681470.1">
    <property type="nucleotide sequence ID" value="NZ_BPRF01000006.1"/>
</dbReference>
<feature type="domain" description="DUF305" evidence="1">
    <location>
        <begin position="67"/>
        <end position="167"/>
    </location>
</feature>
<reference evidence="2 3" key="1">
    <citation type="submission" date="2020-08" db="EMBL/GenBank/DDBJ databases">
        <title>Genomic Encyclopedia of Type Strains, Phase IV (KMG-IV): sequencing the most valuable type-strain genomes for metagenomic binning, comparative biology and taxonomic classification.</title>
        <authorList>
            <person name="Goeker M."/>
        </authorList>
    </citation>
    <scope>NUCLEOTIDE SEQUENCE [LARGE SCALE GENOMIC DNA]</scope>
    <source>
        <strain evidence="2 3">DSM 11490</strain>
    </source>
</reference>
<dbReference type="Gene3D" id="1.20.1260.10">
    <property type="match status" value="1"/>
</dbReference>
<dbReference type="PANTHER" id="PTHR36933:SF1">
    <property type="entry name" value="SLL0788 PROTEIN"/>
    <property type="match status" value="1"/>
</dbReference>